<evidence type="ECO:0000313" key="1">
    <source>
        <dbReference type="EMBL" id="ELZ29373.1"/>
    </source>
</evidence>
<accession>M0D3E4</accession>
<organism evidence="1 2">
    <name type="scientific">Halogeometricum pallidum JCM 14848</name>
    <dbReference type="NCBI Taxonomy" id="1227487"/>
    <lineage>
        <taxon>Archaea</taxon>
        <taxon>Methanobacteriati</taxon>
        <taxon>Methanobacteriota</taxon>
        <taxon>Stenosarchaea group</taxon>
        <taxon>Halobacteria</taxon>
        <taxon>Halobacteriales</taxon>
        <taxon>Haloferacaceae</taxon>
        <taxon>Halogeometricum</taxon>
    </lineage>
</organism>
<sequence>MTELGGVGLAKDDSSCIFEPLDGNGVLISNYVFERFRTFGMWEPFHFSKQVFDCDRDAMERTEFSVSLDGAFRLFCFSSSLFKQQSDECV</sequence>
<dbReference type="AlphaFoldDB" id="M0D3E4"/>
<gene>
    <name evidence="1" type="ORF">C474_13324</name>
</gene>
<dbReference type="InParanoid" id="M0D3E4"/>
<dbReference type="EMBL" id="AOIV01000033">
    <property type="protein sequence ID" value="ELZ29373.1"/>
    <property type="molecule type" value="Genomic_DNA"/>
</dbReference>
<proteinExistence type="predicted"/>
<reference evidence="1 2" key="1">
    <citation type="journal article" date="2014" name="PLoS Genet.">
        <title>Phylogenetically driven sequencing of extremely halophilic archaea reveals strategies for static and dynamic osmo-response.</title>
        <authorList>
            <person name="Becker E.A."/>
            <person name="Seitzer P.M."/>
            <person name="Tritt A."/>
            <person name="Larsen D."/>
            <person name="Krusor M."/>
            <person name="Yao A.I."/>
            <person name="Wu D."/>
            <person name="Madern D."/>
            <person name="Eisen J.A."/>
            <person name="Darling A.E."/>
            <person name="Facciotti M.T."/>
        </authorList>
    </citation>
    <scope>NUCLEOTIDE SEQUENCE [LARGE SCALE GENOMIC DNA]</scope>
    <source>
        <strain evidence="1 2">JCM 14848</strain>
    </source>
</reference>
<name>M0D3E4_HALPD</name>
<evidence type="ECO:0000313" key="2">
    <source>
        <dbReference type="Proteomes" id="UP000011513"/>
    </source>
</evidence>
<keyword evidence="2" id="KW-1185">Reference proteome</keyword>
<comment type="caution">
    <text evidence="1">The sequence shown here is derived from an EMBL/GenBank/DDBJ whole genome shotgun (WGS) entry which is preliminary data.</text>
</comment>
<dbReference type="Proteomes" id="UP000011513">
    <property type="component" value="Unassembled WGS sequence"/>
</dbReference>
<protein>
    <submittedName>
        <fullName evidence="1">Uncharacterized protein</fullName>
    </submittedName>
</protein>